<dbReference type="PANTHER" id="PTHR33446">
    <property type="entry name" value="PROTEIN TONB-RELATED"/>
    <property type="match status" value="1"/>
</dbReference>
<evidence type="ECO:0000259" key="11">
    <source>
        <dbReference type="PROSITE" id="PS52015"/>
    </source>
</evidence>
<evidence type="ECO:0000313" key="13">
    <source>
        <dbReference type="Proteomes" id="UP000638732"/>
    </source>
</evidence>
<dbReference type="SUPFAM" id="SSF74653">
    <property type="entry name" value="TolA/TonB C-terminal domain"/>
    <property type="match status" value="1"/>
</dbReference>
<sequence>MKTILVLILLLFVISACHAQFIPAYKPKYRTVKQDTINIRGIVLDILNNPVTDLQIRSRNKHYVYEGLSPYTYTDKQGRFELRGALVNDTLDCFRLKKMRIINNGSRYLEIHLPLLTTDTSKKPSADVTAKRIKKRAIPTFNVITNADIADYYGVGGDMIRNSDQLVDYPKYLDSIKLIVRYPEKAIKNNIEGTVTIGFDISKDEQFDNFRIIRGIGYDCDEAVITAIKNGPKRHPGINNGRPVKSQSSVTINFKLTDK</sequence>
<feature type="chain" id="PRO_5038144133" evidence="10">
    <location>
        <begin position="20"/>
        <end position="259"/>
    </location>
</feature>
<comment type="similarity">
    <text evidence="2">Belongs to the TonB family.</text>
</comment>
<keyword evidence="10" id="KW-0732">Signal</keyword>
<evidence type="ECO:0000256" key="5">
    <source>
        <dbReference type="ARBA" id="ARBA00022519"/>
    </source>
</evidence>
<keyword evidence="8" id="KW-1133">Transmembrane helix</keyword>
<evidence type="ECO:0000256" key="4">
    <source>
        <dbReference type="ARBA" id="ARBA00022475"/>
    </source>
</evidence>
<proteinExistence type="inferred from homology"/>
<dbReference type="Pfam" id="PF03544">
    <property type="entry name" value="TonB_C"/>
    <property type="match status" value="1"/>
</dbReference>
<keyword evidence="6" id="KW-0812">Transmembrane</keyword>
<dbReference type="RefSeq" id="WP_166583976.1">
    <property type="nucleotide sequence ID" value="NZ_WWEO01000032.1"/>
</dbReference>
<comment type="caution">
    <text evidence="12">The sequence shown here is derived from an EMBL/GenBank/DDBJ whole genome shotgun (WGS) entry which is preliminary data.</text>
</comment>
<dbReference type="Proteomes" id="UP000638732">
    <property type="component" value="Unassembled WGS sequence"/>
</dbReference>
<dbReference type="EMBL" id="WWEO01000032">
    <property type="protein sequence ID" value="NCD67951.1"/>
    <property type="molecule type" value="Genomic_DNA"/>
</dbReference>
<evidence type="ECO:0000256" key="8">
    <source>
        <dbReference type="ARBA" id="ARBA00022989"/>
    </source>
</evidence>
<dbReference type="InterPro" id="IPR051045">
    <property type="entry name" value="TonB-dependent_transducer"/>
</dbReference>
<dbReference type="GO" id="GO:0031992">
    <property type="term" value="F:energy transducer activity"/>
    <property type="evidence" value="ECO:0007669"/>
    <property type="project" value="TreeGrafter"/>
</dbReference>
<evidence type="ECO:0000256" key="10">
    <source>
        <dbReference type="SAM" id="SignalP"/>
    </source>
</evidence>
<dbReference type="PROSITE" id="PS51257">
    <property type="entry name" value="PROKAR_LIPOPROTEIN"/>
    <property type="match status" value="1"/>
</dbReference>
<protein>
    <submittedName>
        <fullName evidence="12">TonB family protein</fullName>
    </submittedName>
</protein>
<keyword evidence="3" id="KW-0813">Transport</keyword>
<keyword evidence="13" id="KW-1185">Reference proteome</keyword>
<organism evidence="12 13">
    <name type="scientific">Mucilaginibacter agri</name>
    <dbReference type="NCBI Taxonomy" id="2695265"/>
    <lineage>
        <taxon>Bacteria</taxon>
        <taxon>Pseudomonadati</taxon>
        <taxon>Bacteroidota</taxon>
        <taxon>Sphingobacteriia</taxon>
        <taxon>Sphingobacteriales</taxon>
        <taxon>Sphingobacteriaceae</taxon>
        <taxon>Mucilaginibacter</taxon>
    </lineage>
</organism>
<keyword evidence="4" id="KW-1003">Cell membrane</keyword>
<keyword evidence="7" id="KW-0653">Protein transport</keyword>
<accession>A0A965ZDU3</accession>
<dbReference type="GO" id="GO:0015031">
    <property type="term" value="P:protein transport"/>
    <property type="evidence" value="ECO:0007669"/>
    <property type="project" value="UniProtKB-KW"/>
</dbReference>
<gene>
    <name evidence="12" type="ORF">GSY63_01120</name>
</gene>
<dbReference type="GO" id="GO:0055085">
    <property type="term" value="P:transmembrane transport"/>
    <property type="evidence" value="ECO:0007669"/>
    <property type="project" value="InterPro"/>
</dbReference>
<dbReference type="AlphaFoldDB" id="A0A965ZDU3"/>
<feature type="domain" description="TonB C-terminal" evidence="11">
    <location>
        <begin position="167"/>
        <end position="259"/>
    </location>
</feature>
<feature type="signal peptide" evidence="10">
    <location>
        <begin position="1"/>
        <end position="19"/>
    </location>
</feature>
<dbReference type="PANTHER" id="PTHR33446:SF2">
    <property type="entry name" value="PROTEIN TONB"/>
    <property type="match status" value="1"/>
</dbReference>
<dbReference type="Gene3D" id="3.30.1150.10">
    <property type="match status" value="1"/>
</dbReference>
<evidence type="ECO:0000256" key="9">
    <source>
        <dbReference type="ARBA" id="ARBA00023136"/>
    </source>
</evidence>
<evidence type="ECO:0000256" key="3">
    <source>
        <dbReference type="ARBA" id="ARBA00022448"/>
    </source>
</evidence>
<evidence type="ECO:0000313" key="12">
    <source>
        <dbReference type="EMBL" id="NCD67951.1"/>
    </source>
</evidence>
<evidence type="ECO:0000256" key="7">
    <source>
        <dbReference type="ARBA" id="ARBA00022927"/>
    </source>
</evidence>
<dbReference type="NCBIfam" id="TIGR01352">
    <property type="entry name" value="tonB_Cterm"/>
    <property type="match status" value="1"/>
</dbReference>
<reference evidence="12" key="2">
    <citation type="submission" date="2020-10" db="EMBL/GenBank/DDBJ databases">
        <title>Mucilaginibacter sp. nov., isolated from soil.</title>
        <authorList>
            <person name="Jeon C.O."/>
        </authorList>
    </citation>
    <scope>NUCLEOTIDE SEQUENCE</scope>
    <source>
        <strain evidence="12">R11</strain>
    </source>
</reference>
<evidence type="ECO:0000256" key="1">
    <source>
        <dbReference type="ARBA" id="ARBA00004383"/>
    </source>
</evidence>
<keyword evidence="9" id="KW-0472">Membrane</keyword>
<name>A0A965ZDU3_9SPHI</name>
<dbReference type="GO" id="GO:0098797">
    <property type="term" value="C:plasma membrane protein complex"/>
    <property type="evidence" value="ECO:0007669"/>
    <property type="project" value="TreeGrafter"/>
</dbReference>
<reference evidence="12" key="1">
    <citation type="submission" date="2020-01" db="EMBL/GenBank/DDBJ databases">
        <authorList>
            <person name="Seo Y.L."/>
        </authorList>
    </citation>
    <scope>NUCLEOTIDE SEQUENCE</scope>
    <source>
        <strain evidence="12">R11</strain>
    </source>
</reference>
<dbReference type="InterPro" id="IPR037682">
    <property type="entry name" value="TonB_C"/>
</dbReference>
<evidence type="ECO:0000256" key="6">
    <source>
        <dbReference type="ARBA" id="ARBA00022692"/>
    </source>
</evidence>
<dbReference type="InterPro" id="IPR006260">
    <property type="entry name" value="TonB/TolA_C"/>
</dbReference>
<dbReference type="PROSITE" id="PS52015">
    <property type="entry name" value="TONB_CTD"/>
    <property type="match status" value="1"/>
</dbReference>
<keyword evidence="5" id="KW-0997">Cell inner membrane</keyword>
<evidence type="ECO:0000256" key="2">
    <source>
        <dbReference type="ARBA" id="ARBA00006555"/>
    </source>
</evidence>
<comment type="subcellular location">
    <subcellularLocation>
        <location evidence="1">Cell inner membrane</location>
        <topology evidence="1">Single-pass membrane protein</topology>
        <orientation evidence="1">Periplasmic side</orientation>
    </subcellularLocation>
</comment>